<feature type="compositionally biased region" description="Low complexity" evidence="2">
    <location>
        <begin position="13"/>
        <end position="24"/>
    </location>
</feature>
<reference evidence="4" key="1">
    <citation type="submission" date="2022-01" db="EMBL/GenBank/DDBJ databases">
        <authorList>
            <person name="King R."/>
        </authorList>
    </citation>
    <scope>NUCLEOTIDE SEQUENCE</scope>
</reference>
<feature type="domain" description="C2H2-type" evidence="3">
    <location>
        <begin position="426"/>
        <end position="454"/>
    </location>
</feature>
<accession>A0A9N9MQC9</accession>
<proteinExistence type="predicted"/>
<gene>
    <name evidence="4" type="ORF">CEUTPL_LOCUS7500</name>
</gene>
<dbReference type="EMBL" id="OU892279">
    <property type="protein sequence ID" value="CAG9766931.1"/>
    <property type="molecule type" value="Genomic_DNA"/>
</dbReference>
<organism evidence="4 5">
    <name type="scientific">Ceutorhynchus assimilis</name>
    <name type="common">cabbage seed weevil</name>
    <dbReference type="NCBI Taxonomy" id="467358"/>
    <lineage>
        <taxon>Eukaryota</taxon>
        <taxon>Metazoa</taxon>
        <taxon>Ecdysozoa</taxon>
        <taxon>Arthropoda</taxon>
        <taxon>Hexapoda</taxon>
        <taxon>Insecta</taxon>
        <taxon>Pterygota</taxon>
        <taxon>Neoptera</taxon>
        <taxon>Endopterygota</taxon>
        <taxon>Coleoptera</taxon>
        <taxon>Polyphaga</taxon>
        <taxon>Cucujiformia</taxon>
        <taxon>Curculionidae</taxon>
        <taxon>Ceutorhynchinae</taxon>
        <taxon>Ceutorhynchus</taxon>
    </lineage>
</organism>
<evidence type="ECO:0000313" key="4">
    <source>
        <dbReference type="EMBL" id="CAG9766931.1"/>
    </source>
</evidence>
<evidence type="ECO:0000256" key="1">
    <source>
        <dbReference type="PROSITE-ProRule" id="PRU00042"/>
    </source>
</evidence>
<dbReference type="OrthoDB" id="7268531at2759"/>
<protein>
    <recommendedName>
        <fullName evidence="3">C2H2-type domain-containing protein</fullName>
    </recommendedName>
</protein>
<dbReference type="PROSITE" id="PS00028">
    <property type="entry name" value="ZINC_FINGER_C2H2_1"/>
    <property type="match status" value="1"/>
</dbReference>
<name>A0A9N9MQC9_9CUCU</name>
<dbReference type="Proteomes" id="UP001152799">
    <property type="component" value="Chromosome 3"/>
</dbReference>
<dbReference type="AlphaFoldDB" id="A0A9N9MQC9"/>
<evidence type="ECO:0000313" key="5">
    <source>
        <dbReference type="Proteomes" id="UP001152799"/>
    </source>
</evidence>
<keyword evidence="1" id="KW-0863">Zinc-finger</keyword>
<keyword evidence="5" id="KW-1185">Reference proteome</keyword>
<evidence type="ECO:0000259" key="3">
    <source>
        <dbReference type="PROSITE" id="PS50157"/>
    </source>
</evidence>
<dbReference type="InterPro" id="IPR013087">
    <property type="entry name" value="Znf_C2H2_type"/>
</dbReference>
<feature type="compositionally biased region" description="Basic and acidic residues" evidence="2">
    <location>
        <begin position="28"/>
        <end position="43"/>
    </location>
</feature>
<sequence length="480" mass="55141">MMVLPGADAQEQSTSNSTASTSLSVEVEAPKKKSAKRPDTKEKNGLRKCFSALVDRKQASLELEVLQLMIRKELNINLDALEPELARILPYMLVYYTKNWPGWQKSVEYYSGKIQFKTWYEKFHMYLKVKLNEAITTNFRVVMAEMKREEVEKKIAETRKGYVLEKLADRSSQTDMLAPKVVAPFIIEVGSKPVFLNTIVFTDNADGDIVLKQHKALEWDQELEETITLKQLIAWPHIGVHLKSPIFSFSRRNLHEFRRHVSLIGTPLPSASSPFIEDKKIIDPHKSRSAYPLDDLKQFTTDYLDALKNVYSTPAILESFKIVIDEFLDDIKELNILRNGKPIIVSNTSVVFNIGNQSYIRNKKLSKTQASRWDVGYTELIIPKIDVALVSLAEDERINAYLKYLKTFKAENGNTTGQLSFPQINFSCSFCRENYDNVAQVLTHLKQEHKMEQPMLCGLCKKSFPVFMLSASRWHHECCR</sequence>
<dbReference type="GO" id="GO:0008270">
    <property type="term" value="F:zinc ion binding"/>
    <property type="evidence" value="ECO:0007669"/>
    <property type="project" value="UniProtKB-KW"/>
</dbReference>
<keyword evidence="1" id="KW-0479">Metal-binding</keyword>
<dbReference type="PROSITE" id="PS50157">
    <property type="entry name" value="ZINC_FINGER_C2H2_2"/>
    <property type="match status" value="1"/>
</dbReference>
<evidence type="ECO:0000256" key="2">
    <source>
        <dbReference type="SAM" id="MobiDB-lite"/>
    </source>
</evidence>
<keyword evidence="1" id="KW-0862">Zinc</keyword>
<feature type="region of interest" description="Disordered" evidence="2">
    <location>
        <begin position="1"/>
        <end position="43"/>
    </location>
</feature>